<evidence type="ECO:0000256" key="3">
    <source>
        <dbReference type="ARBA" id="ARBA00023125"/>
    </source>
</evidence>
<dbReference type="HOGENOM" id="CLU_071166_0_0_1"/>
<reference evidence="8" key="2">
    <citation type="submission" date="2015-06" db="UniProtKB">
        <authorList>
            <consortium name="EnsemblPlants"/>
        </authorList>
    </citation>
    <scope>IDENTIFICATION</scope>
</reference>
<dbReference type="Proteomes" id="UP000008022">
    <property type="component" value="Unassembled WGS sequence"/>
</dbReference>
<dbReference type="eggNOG" id="ENOG502SIFC">
    <property type="taxonomic scope" value="Eukaryota"/>
</dbReference>
<dbReference type="EnsemblPlants" id="ORUFI08G17620.1">
    <property type="protein sequence ID" value="ORUFI08G17620.1"/>
    <property type="gene ID" value="ORUFI08G17620"/>
</dbReference>
<evidence type="ECO:0000256" key="5">
    <source>
        <dbReference type="ARBA" id="ARBA00023242"/>
    </source>
</evidence>
<name>A0A0E0QJE6_ORYRU</name>
<reference evidence="9" key="1">
    <citation type="submission" date="2013-06" db="EMBL/GenBank/DDBJ databases">
        <authorList>
            <person name="Zhao Q."/>
        </authorList>
    </citation>
    <scope>NUCLEOTIDE SEQUENCE</scope>
    <source>
        <strain evidence="9">cv. W1943</strain>
    </source>
</reference>
<dbReference type="GO" id="GO:0006355">
    <property type="term" value="P:regulation of DNA-templated transcription"/>
    <property type="evidence" value="ECO:0007669"/>
    <property type="project" value="InterPro"/>
</dbReference>
<evidence type="ECO:0000259" key="7">
    <source>
        <dbReference type="PROSITE" id="PS51005"/>
    </source>
</evidence>
<evidence type="ECO:0000313" key="8">
    <source>
        <dbReference type="EnsemblPlants" id="ORUFI08G17620.1"/>
    </source>
</evidence>
<dbReference type="OMA" id="GECYFFC"/>
<feature type="domain" description="NAC" evidence="7">
    <location>
        <begin position="7"/>
        <end position="174"/>
    </location>
</feature>
<sequence length="337" mass="36956">MEEEQRLPAGFRFFPTDEELVTYYLARKAMDATFTSAAIRDVDLYTSDPWHLPCDSSAASTGGGGGGECYFFCRRSSKYPSGARVRRATAGGYWKSTGKDKGVYAAGGGGGLVGTKKTLVFYEGRAPRGEKTSWVMHEYSRAPSTNFIRGAQARTHNLLDIIYSEWVICRVFKKQPPIEHWLEMEQEVETTTTTTTTTVQEHTPNRRRLPPAEAAAAAPPPSGQPWQHTSRRSGDGRAAIDGGNREEEEDEHGLAREESSSPVVISSPSRCTSSPSSRLLNHEHLGASSSDDLPELMEFGDIYGGIAAGGPTDQQASSSNSNSICNFLDEPYYCWNF</sequence>
<protein>
    <recommendedName>
        <fullName evidence="7">NAC domain-containing protein</fullName>
    </recommendedName>
</protein>
<dbReference type="STRING" id="4529.A0A0E0QJE6"/>
<organism evidence="8 9">
    <name type="scientific">Oryza rufipogon</name>
    <name type="common">Brownbeard rice</name>
    <name type="synonym">Asian wild rice</name>
    <dbReference type="NCBI Taxonomy" id="4529"/>
    <lineage>
        <taxon>Eukaryota</taxon>
        <taxon>Viridiplantae</taxon>
        <taxon>Streptophyta</taxon>
        <taxon>Embryophyta</taxon>
        <taxon>Tracheophyta</taxon>
        <taxon>Spermatophyta</taxon>
        <taxon>Magnoliopsida</taxon>
        <taxon>Liliopsida</taxon>
        <taxon>Poales</taxon>
        <taxon>Poaceae</taxon>
        <taxon>BOP clade</taxon>
        <taxon>Oryzoideae</taxon>
        <taxon>Oryzeae</taxon>
        <taxon>Oryzinae</taxon>
        <taxon>Oryza</taxon>
    </lineage>
</organism>
<dbReference type="InterPro" id="IPR036093">
    <property type="entry name" value="NAC_dom_sf"/>
</dbReference>
<keyword evidence="4" id="KW-0804">Transcription</keyword>
<accession>A0A0E0QJE6</accession>
<dbReference type="GO" id="GO:0003677">
    <property type="term" value="F:DNA binding"/>
    <property type="evidence" value="ECO:0007669"/>
    <property type="project" value="UniProtKB-KW"/>
</dbReference>
<dbReference type="PANTHER" id="PTHR31744:SF74">
    <property type="entry name" value="OS08G0433500 PROTEIN"/>
    <property type="match status" value="1"/>
</dbReference>
<keyword evidence="9" id="KW-1185">Reference proteome</keyword>
<evidence type="ECO:0000256" key="4">
    <source>
        <dbReference type="ARBA" id="ARBA00023163"/>
    </source>
</evidence>
<dbReference type="Gene3D" id="2.170.150.80">
    <property type="entry name" value="NAC domain"/>
    <property type="match status" value="1"/>
</dbReference>
<keyword evidence="3" id="KW-0238">DNA-binding</keyword>
<comment type="subcellular location">
    <subcellularLocation>
        <location evidence="1">Nucleus</location>
    </subcellularLocation>
</comment>
<dbReference type="SUPFAM" id="SSF101941">
    <property type="entry name" value="NAC domain"/>
    <property type="match status" value="1"/>
</dbReference>
<evidence type="ECO:0000256" key="2">
    <source>
        <dbReference type="ARBA" id="ARBA00023015"/>
    </source>
</evidence>
<feature type="region of interest" description="Disordered" evidence="6">
    <location>
        <begin position="187"/>
        <end position="293"/>
    </location>
</feature>
<evidence type="ECO:0000256" key="1">
    <source>
        <dbReference type="ARBA" id="ARBA00004123"/>
    </source>
</evidence>
<evidence type="ECO:0000313" key="9">
    <source>
        <dbReference type="Proteomes" id="UP000008022"/>
    </source>
</evidence>
<dbReference type="Pfam" id="PF02365">
    <property type="entry name" value="NAM"/>
    <property type="match status" value="1"/>
</dbReference>
<dbReference type="GO" id="GO:0005634">
    <property type="term" value="C:nucleus"/>
    <property type="evidence" value="ECO:0007669"/>
    <property type="project" value="UniProtKB-SubCell"/>
</dbReference>
<evidence type="ECO:0000256" key="6">
    <source>
        <dbReference type="SAM" id="MobiDB-lite"/>
    </source>
</evidence>
<dbReference type="AlphaFoldDB" id="A0A0E0QJE6"/>
<feature type="compositionally biased region" description="Low complexity" evidence="6">
    <location>
        <begin position="260"/>
        <end position="278"/>
    </location>
</feature>
<dbReference type="PROSITE" id="PS51005">
    <property type="entry name" value="NAC"/>
    <property type="match status" value="1"/>
</dbReference>
<proteinExistence type="predicted"/>
<dbReference type="PANTHER" id="PTHR31744">
    <property type="entry name" value="PROTEIN CUP-SHAPED COTYLEDON 2-RELATED"/>
    <property type="match status" value="1"/>
</dbReference>
<keyword evidence="2" id="KW-0805">Transcription regulation</keyword>
<keyword evidence="5" id="KW-0539">Nucleus</keyword>
<dbReference type="Gramene" id="ORUFI08G17620.1">
    <property type="protein sequence ID" value="ORUFI08G17620.1"/>
    <property type="gene ID" value="ORUFI08G17620"/>
</dbReference>
<dbReference type="InterPro" id="IPR003441">
    <property type="entry name" value="NAC-dom"/>
</dbReference>